<gene>
    <name evidence="4" type="primary">frp</name>
    <name evidence="4" type="ORF">AULFYP135_02258</name>
</gene>
<dbReference type="EMBL" id="CACRSL010000005">
    <property type="protein sequence ID" value="VYT24776.1"/>
    <property type="molecule type" value="Genomic_DNA"/>
</dbReference>
<dbReference type="SUPFAM" id="SSF55469">
    <property type="entry name" value="FMN-dependent nitroreductase-like"/>
    <property type="match status" value="1"/>
</dbReference>
<evidence type="ECO:0000313" key="4">
    <source>
        <dbReference type="EMBL" id="VYT24776.1"/>
    </source>
</evidence>
<dbReference type="PANTHER" id="PTHR43673:SF10">
    <property type="entry name" value="NADH DEHYDROGENASE_NAD(P)H NITROREDUCTASE XCC3605-RELATED"/>
    <property type="match status" value="1"/>
</dbReference>
<evidence type="ECO:0000256" key="1">
    <source>
        <dbReference type="ARBA" id="ARBA00007118"/>
    </source>
</evidence>
<protein>
    <submittedName>
        <fullName evidence="4">NADPH-flavin oxidoreductase</fullName>
        <ecNumber evidence="4">1.6.99.-</ecNumber>
    </submittedName>
</protein>
<keyword evidence="2 4" id="KW-0560">Oxidoreductase</keyword>
<reference evidence="4" key="1">
    <citation type="submission" date="2019-11" db="EMBL/GenBank/DDBJ databases">
        <authorList>
            <person name="Feng L."/>
        </authorList>
    </citation>
    <scope>NUCLEOTIDE SEQUENCE</scope>
    <source>
        <strain evidence="4">AundefinedLFYP135</strain>
    </source>
</reference>
<comment type="similarity">
    <text evidence="1">Belongs to the nitroreductase family.</text>
</comment>
<dbReference type="InterPro" id="IPR029479">
    <property type="entry name" value="Nitroreductase"/>
</dbReference>
<dbReference type="EC" id="1.6.99.-" evidence="4"/>
<evidence type="ECO:0000256" key="2">
    <source>
        <dbReference type="ARBA" id="ARBA00023002"/>
    </source>
</evidence>
<dbReference type="CDD" id="cd02150">
    <property type="entry name" value="nitroreductase"/>
    <property type="match status" value="1"/>
</dbReference>
<feature type="domain" description="Nitroreductase" evidence="3">
    <location>
        <begin position="12"/>
        <end position="64"/>
    </location>
</feature>
<dbReference type="Gene3D" id="3.40.109.10">
    <property type="entry name" value="NADH Oxidase"/>
    <property type="match status" value="1"/>
</dbReference>
<proteinExistence type="inferred from homology"/>
<dbReference type="GO" id="GO:0016491">
    <property type="term" value="F:oxidoreductase activity"/>
    <property type="evidence" value="ECO:0007669"/>
    <property type="project" value="UniProtKB-KW"/>
</dbReference>
<organism evidence="4">
    <name type="scientific">uncultured Anaerotruncus sp</name>
    <dbReference type="NCBI Taxonomy" id="905011"/>
    <lineage>
        <taxon>Bacteria</taxon>
        <taxon>Bacillati</taxon>
        <taxon>Bacillota</taxon>
        <taxon>Clostridia</taxon>
        <taxon>Eubacteriales</taxon>
        <taxon>Oscillospiraceae</taxon>
        <taxon>Anaerotruncus</taxon>
        <taxon>environmental samples</taxon>
    </lineage>
</organism>
<feature type="domain" description="Nitroreductase" evidence="3">
    <location>
        <begin position="72"/>
        <end position="151"/>
    </location>
</feature>
<sequence length="173" mass="18933">MSLLTNETINHILDRRSIRSYKPEAIPADVVETLLTAAVHAPTARNSQPWQFIVIDDRAQLDKIVGLSPYTKMMAQAPLAILVAGMPEKCPGYWVDDCGAATQNILLAAKSLGLGSCWCGIHGTPDRCAEFGRVFGLPEGVVAYSVIALGYPNEEKPRAEGRLKPEIIHHNNW</sequence>
<name>A0A6N2VCU4_9FIRM</name>
<dbReference type="InterPro" id="IPR000415">
    <property type="entry name" value="Nitroreductase-like"/>
</dbReference>
<dbReference type="Pfam" id="PF00881">
    <property type="entry name" value="Nitroreductase"/>
    <property type="match status" value="2"/>
</dbReference>
<evidence type="ECO:0000259" key="3">
    <source>
        <dbReference type="Pfam" id="PF00881"/>
    </source>
</evidence>
<accession>A0A6N2VCU4</accession>
<dbReference type="AlphaFoldDB" id="A0A6N2VCU4"/>
<dbReference type="PANTHER" id="PTHR43673">
    <property type="entry name" value="NAD(P)H NITROREDUCTASE YDGI-RELATED"/>
    <property type="match status" value="1"/>
</dbReference>